<keyword evidence="5" id="KW-0653">Protein transport</keyword>
<dbReference type="GO" id="GO:0000139">
    <property type="term" value="C:Golgi membrane"/>
    <property type="evidence" value="ECO:0007669"/>
    <property type="project" value="UniProtKB-SubCell"/>
</dbReference>
<protein>
    <recommendedName>
        <fullName evidence="3">Conserved oligomeric Golgi complex subunit 1</fullName>
    </recommendedName>
</protein>
<evidence type="ECO:0000256" key="4">
    <source>
        <dbReference type="ARBA" id="ARBA00022448"/>
    </source>
</evidence>
<reference evidence="9 10" key="1">
    <citation type="submission" date="2015-08" db="EMBL/GenBank/DDBJ databases">
        <title>Emmonsia species relationships and genome sequence.</title>
        <authorList>
            <person name="Cuomo C.A."/>
            <person name="Schwartz I.S."/>
            <person name="Kenyon C."/>
            <person name="De Hoog G.S."/>
            <person name="Govender N.P."/>
            <person name="Botha A."/>
            <person name="Moreno L."/>
            <person name="De Vries M."/>
            <person name="Munoz J.F."/>
            <person name="Stielow J.B."/>
        </authorList>
    </citation>
    <scope>NUCLEOTIDE SEQUENCE [LARGE SCALE GENOMIC DNA]</scope>
    <source>
        <strain evidence="9 10">EI222</strain>
    </source>
</reference>
<evidence type="ECO:0000256" key="2">
    <source>
        <dbReference type="ARBA" id="ARBA00006653"/>
    </source>
</evidence>
<gene>
    <name evidence="9" type="ORF">ACJ73_07171</name>
</gene>
<feature type="compositionally biased region" description="Polar residues" evidence="8">
    <location>
        <begin position="679"/>
        <end position="690"/>
    </location>
</feature>
<keyword evidence="6" id="KW-0333">Golgi apparatus</keyword>
<dbReference type="Proteomes" id="UP000242791">
    <property type="component" value="Unassembled WGS sequence"/>
</dbReference>
<dbReference type="Pfam" id="PF08700">
    <property type="entry name" value="VPS51_Exo84_N"/>
    <property type="match status" value="1"/>
</dbReference>
<dbReference type="InterPro" id="IPR033370">
    <property type="entry name" value="COG1"/>
</dbReference>
<evidence type="ECO:0000256" key="3">
    <source>
        <dbReference type="ARBA" id="ARBA00020978"/>
    </source>
</evidence>
<dbReference type="PANTHER" id="PTHR31658">
    <property type="entry name" value="CONSERVED OLIGOMERIC GOLGI COMPLEX SUBUNIT 1"/>
    <property type="match status" value="1"/>
</dbReference>
<feature type="region of interest" description="Disordered" evidence="8">
    <location>
        <begin position="663"/>
        <end position="716"/>
    </location>
</feature>
<evidence type="ECO:0000256" key="8">
    <source>
        <dbReference type="SAM" id="MobiDB-lite"/>
    </source>
</evidence>
<proteinExistence type="inferred from homology"/>
<evidence type="ECO:0000256" key="1">
    <source>
        <dbReference type="ARBA" id="ARBA00004395"/>
    </source>
</evidence>
<name>A0A1J9PYT4_9EURO</name>
<sequence>MASDVPDASSLQSWREAFQHPIPTVRRVEQELRRDIASNKDKLRSLVGMRYRELLGTAQTIVEMNDEIQEVETKLSNIGRRCNPRLIEKKSNNVSVDEVVDENVIAAQLALLHNCTSTGYRLFRKRGSNLLIAKLLVISRLLHKTLSQSNRAPVFLENLRIQLASLRRSLLKRIERKLATPSYSTQEIIETMSAYCLATSSSSTDVLRHFHQVRLEAIQAILLREDPSFANVEQSLKLIIHTLKRTSELLSGSLPDALGKLTIRPILGDSEVRKLDGLAIDIFERWVGNDINNFTPWVKHTKFSKSETGKIIKDWSREGFGALTGGMRKNLERSQNFQEILLLRRNLLDIWLSVQSSTPCHSPPEILEGIRGAVNNQLVSVLRAQIKGLTLLGLEISSTITGWNEIEDGTSAPSLWDPDVVFLDSSGGATAFKREIVNRTLGRDSKVLQISASYTTWLSDIEECKDMIDELKKIRWEDIVEDDEDEDVLQNTVGILNQDDPELLQKEYETTLTKGFSALQTCLHSALANMSRSHRGRQAAFMLRVIREIRGHIPRGLSAEDHLFADDLVPKLHDVLAIEISSQLLPSIITRALGKSRGAGCAGRTLWEGNPQLPIQPSPATFKLLQKLVTMMEQQGRDLWNPSAVGVLKNKLHKMISSSISADLEKSSTDSAASDAKSPIQNEHQSSNRIPNDDSVPEATVTELPQEPTNPADISSEVWRDRKIQLVFDVFYLDEALSMRNGRHPQAEDDLGSIVELVRKDTDLDSDMALRTLESRAQEYWKQTQLLFGLLG</sequence>
<keyword evidence="7" id="KW-0472">Membrane</keyword>
<dbReference type="GO" id="GO:0017119">
    <property type="term" value="C:Golgi transport complex"/>
    <property type="evidence" value="ECO:0007669"/>
    <property type="project" value="InterPro"/>
</dbReference>
<comment type="similarity">
    <text evidence="2">Belongs to the COG1 family.</text>
</comment>
<feature type="compositionally biased region" description="Low complexity" evidence="8">
    <location>
        <begin position="669"/>
        <end position="678"/>
    </location>
</feature>
<evidence type="ECO:0000256" key="6">
    <source>
        <dbReference type="ARBA" id="ARBA00023034"/>
    </source>
</evidence>
<dbReference type="GO" id="GO:0015031">
    <property type="term" value="P:protein transport"/>
    <property type="evidence" value="ECO:0007669"/>
    <property type="project" value="UniProtKB-KW"/>
</dbReference>
<dbReference type="OrthoDB" id="46189at2759"/>
<accession>A0A1J9PYT4</accession>
<comment type="subcellular location">
    <subcellularLocation>
        <location evidence="1">Golgi apparatus membrane</location>
        <topology evidence="1">Peripheral membrane protein</topology>
    </subcellularLocation>
</comment>
<organism evidence="9 10">
    <name type="scientific">Blastomyces percursus</name>
    <dbReference type="NCBI Taxonomy" id="1658174"/>
    <lineage>
        <taxon>Eukaryota</taxon>
        <taxon>Fungi</taxon>
        <taxon>Dikarya</taxon>
        <taxon>Ascomycota</taxon>
        <taxon>Pezizomycotina</taxon>
        <taxon>Eurotiomycetes</taxon>
        <taxon>Eurotiomycetidae</taxon>
        <taxon>Onygenales</taxon>
        <taxon>Ajellomycetaceae</taxon>
        <taxon>Blastomyces</taxon>
    </lineage>
</organism>
<evidence type="ECO:0000313" key="9">
    <source>
        <dbReference type="EMBL" id="OJD21489.1"/>
    </source>
</evidence>
<dbReference type="STRING" id="1658174.A0A1J9PYT4"/>
<evidence type="ECO:0000313" key="10">
    <source>
        <dbReference type="Proteomes" id="UP000242791"/>
    </source>
</evidence>
<dbReference type="PANTHER" id="PTHR31658:SF0">
    <property type="entry name" value="CONSERVED OLIGOMERIC GOLGI COMPLEX SUBUNIT 1"/>
    <property type="match status" value="1"/>
</dbReference>
<keyword evidence="10" id="KW-1185">Reference proteome</keyword>
<evidence type="ECO:0000256" key="7">
    <source>
        <dbReference type="ARBA" id="ARBA00023136"/>
    </source>
</evidence>
<keyword evidence="4" id="KW-0813">Transport</keyword>
<dbReference type="EMBL" id="LGTZ01001395">
    <property type="protein sequence ID" value="OJD21489.1"/>
    <property type="molecule type" value="Genomic_DNA"/>
</dbReference>
<evidence type="ECO:0000256" key="5">
    <source>
        <dbReference type="ARBA" id="ARBA00022927"/>
    </source>
</evidence>
<comment type="caution">
    <text evidence="9">The sequence shown here is derived from an EMBL/GenBank/DDBJ whole genome shotgun (WGS) entry which is preliminary data.</text>
</comment>
<dbReference type="GO" id="GO:0006891">
    <property type="term" value="P:intra-Golgi vesicle-mediated transport"/>
    <property type="evidence" value="ECO:0007669"/>
    <property type="project" value="InterPro"/>
</dbReference>
<dbReference type="AlphaFoldDB" id="A0A1J9PYT4"/>
<dbReference type="VEuPathDB" id="FungiDB:ACJ73_07171"/>